<dbReference type="InterPro" id="IPR002686">
    <property type="entry name" value="Transposase_17"/>
</dbReference>
<evidence type="ECO:0000313" key="4">
    <source>
        <dbReference type="Proteomes" id="UP000019402"/>
    </source>
</evidence>
<accession>W7Y4D1</accession>
<sequence length="207" mass="24209">MDLYQNKYRIPSTRLQNWDYGWNALYFVTICTANRECFFGKIRDGKMITSKIGELAQKYWFEIPEHFPFVKLDEFVVMPNHIHGIIEIAKTNDERGNVTGRDDDGRDAKFCVSTPSPQPPSPQPPSPSRLSSPSSPKNKFGPQSQNLASIIRGYKIGVTKLAKMIDYNWGWQPRYYDHIIRDDISYQRIKNYIKNNPKKWNEDKFHT</sequence>
<gene>
    <name evidence="3" type="ORF">JCM21142_41597</name>
</gene>
<keyword evidence="4" id="KW-1185">Reference proteome</keyword>
<dbReference type="OrthoDB" id="9794403at2"/>
<dbReference type="Proteomes" id="UP000019402">
    <property type="component" value="Unassembled WGS sequence"/>
</dbReference>
<dbReference type="InterPro" id="IPR052715">
    <property type="entry name" value="RAYT_transposase"/>
</dbReference>
<feature type="region of interest" description="Disordered" evidence="1">
    <location>
        <begin position="94"/>
        <end position="143"/>
    </location>
</feature>
<evidence type="ECO:0000259" key="2">
    <source>
        <dbReference type="SMART" id="SM01321"/>
    </source>
</evidence>
<dbReference type="PANTHER" id="PTHR36966">
    <property type="entry name" value="REP-ASSOCIATED TYROSINE TRANSPOSASE"/>
    <property type="match status" value="1"/>
</dbReference>
<feature type="compositionally biased region" description="Basic and acidic residues" evidence="1">
    <location>
        <begin position="94"/>
        <end position="109"/>
    </location>
</feature>
<feature type="domain" description="Transposase IS200-like" evidence="2">
    <location>
        <begin position="21"/>
        <end position="196"/>
    </location>
</feature>
<protein>
    <submittedName>
        <fullName evidence="3">Transposase</fullName>
    </submittedName>
</protein>
<dbReference type="InterPro" id="IPR036515">
    <property type="entry name" value="Transposase_17_sf"/>
</dbReference>
<organism evidence="3 4">
    <name type="scientific">Saccharicrinis fermentans DSM 9555 = JCM 21142</name>
    <dbReference type="NCBI Taxonomy" id="869213"/>
    <lineage>
        <taxon>Bacteria</taxon>
        <taxon>Pseudomonadati</taxon>
        <taxon>Bacteroidota</taxon>
        <taxon>Bacteroidia</taxon>
        <taxon>Marinilabiliales</taxon>
        <taxon>Marinilabiliaceae</taxon>
        <taxon>Saccharicrinis</taxon>
    </lineage>
</organism>
<feature type="compositionally biased region" description="Pro residues" evidence="1">
    <location>
        <begin position="116"/>
        <end position="127"/>
    </location>
</feature>
<dbReference type="eggNOG" id="COG1943">
    <property type="taxonomic scope" value="Bacteria"/>
</dbReference>
<name>W7Y4D1_9BACT</name>
<dbReference type="GO" id="GO:0006313">
    <property type="term" value="P:DNA transposition"/>
    <property type="evidence" value="ECO:0007669"/>
    <property type="project" value="InterPro"/>
</dbReference>
<proteinExistence type="predicted"/>
<dbReference type="SUPFAM" id="SSF143422">
    <property type="entry name" value="Transposase IS200-like"/>
    <property type="match status" value="1"/>
</dbReference>
<reference evidence="3 4" key="1">
    <citation type="journal article" date="2014" name="Genome Announc.">
        <title>Draft Genome Sequence of Cytophaga fermentans JCM 21142T, a Facultative Anaerobe Isolated from Marine Mud.</title>
        <authorList>
            <person name="Starns D."/>
            <person name="Oshima K."/>
            <person name="Suda W."/>
            <person name="Iino T."/>
            <person name="Yuki M."/>
            <person name="Inoue J."/>
            <person name="Kitamura K."/>
            <person name="Iida T."/>
            <person name="Darby A."/>
            <person name="Hattori M."/>
            <person name="Ohkuma M."/>
        </authorList>
    </citation>
    <scope>NUCLEOTIDE SEQUENCE [LARGE SCALE GENOMIC DNA]</scope>
    <source>
        <strain evidence="3 4">JCM 21142</strain>
    </source>
</reference>
<dbReference type="AlphaFoldDB" id="W7Y4D1"/>
<dbReference type="GO" id="GO:0004803">
    <property type="term" value="F:transposase activity"/>
    <property type="evidence" value="ECO:0007669"/>
    <property type="project" value="InterPro"/>
</dbReference>
<comment type="caution">
    <text evidence="3">The sequence shown here is derived from an EMBL/GenBank/DDBJ whole genome shotgun (WGS) entry which is preliminary data.</text>
</comment>
<dbReference type="GO" id="GO:0043565">
    <property type="term" value="F:sequence-specific DNA binding"/>
    <property type="evidence" value="ECO:0007669"/>
    <property type="project" value="TreeGrafter"/>
</dbReference>
<dbReference type="STRING" id="869213.GCA_000517085_02404"/>
<evidence type="ECO:0000313" key="3">
    <source>
        <dbReference type="EMBL" id="GAF02947.1"/>
    </source>
</evidence>
<dbReference type="SMART" id="SM01321">
    <property type="entry name" value="Y1_Tnp"/>
    <property type="match status" value="1"/>
</dbReference>
<dbReference type="EMBL" id="BAMD01000016">
    <property type="protein sequence ID" value="GAF02947.1"/>
    <property type="molecule type" value="Genomic_DNA"/>
</dbReference>
<dbReference type="PANTHER" id="PTHR36966:SF1">
    <property type="entry name" value="REP-ASSOCIATED TYROSINE TRANSPOSASE"/>
    <property type="match status" value="1"/>
</dbReference>
<dbReference type="Gene3D" id="3.30.70.1290">
    <property type="entry name" value="Transposase IS200-like"/>
    <property type="match status" value="1"/>
</dbReference>
<evidence type="ECO:0000256" key="1">
    <source>
        <dbReference type="SAM" id="MobiDB-lite"/>
    </source>
</evidence>